<reference evidence="3" key="1">
    <citation type="submission" date="2020-01" db="EMBL/GenBank/DDBJ databases">
        <title>Genome Sequencing of Three Apophysomyces-Like Fungal Strains Confirms a Novel Fungal Genus in the Mucoromycota with divergent Burkholderia-like Endosymbiotic Bacteria.</title>
        <authorList>
            <person name="Stajich J.E."/>
            <person name="Macias A.M."/>
            <person name="Carter-House D."/>
            <person name="Lovett B."/>
            <person name="Kasson L.R."/>
            <person name="Berry K."/>
            <person name="Grigoriev I."/>
            <person name="Chang Y."/>
            <person name="Spatafora J."/>
            <person name="Kasson M.T."/>
        </authorList>
    </citation>
    <scope>NUCLEOTIDE SEQUENCE</scope>
    <source>
        <strain evidence="3">NRRL A-21654</strain>
    </source>
</reference>
<dbReference type="PANTHER" id="PTHR43830">
    <property type="entry name" value="PROTEIN PSP1"/>
    <property type="match status" value="1"/>
</dbReference>
<feature type="compositionally biased region" description="Acidic residues" evidence="1">
    <location>
        <begin position="119"/>
        <end position="131"/>
    </location>
</feature>
<sequence length="488" mass="55866">MAIHVKTGNSPSVSPRLGPDPPSEQYASFGGFQWEGPSIFEENSDRPVEWEPTAEEGAYDILSVPMLPGVSMEPIYRQQRSLSFSMGQDPSFFGYDDYEEEEEEDNYTNQRFKNALETMQEEEELEDEDSQAEARIRTRSKSSGAALNLLSSTQHAHLSRMSSQQESQTRASPADVDSQIAATGEDNQQSLHSDDVPLSRQNNDDDRLSSLHRRQSLTIQEPIQQLAHRVEDTHLHSDNFSTVPSAAFCPDMFSYMPAPPPHVAYNSQQAQPLPPPPSFIHPSSPPTAEETESGTRPYQEMGKGVPLHRVPREAVLYMIEFKAGRTDFFYVSDRTGRLQPQVGNLVIVEADRGQDLGKVAVSNLTSEQVKDFHMKKQHQQQQEENESSEHKRDIQVKRIYRLAAADEVDLLPMKDQDEQRALALCQEKTKLRKLPMEVVDAEYQWDRRKLTFYFVADRRIDFRELVRELFKIYKTRIWMCARQKNHTS</sequence>
<dbReference type="GO" id="GO:0005737">
    <property type="term" value="C:cytoplasm"/>
    <property type="evidence" value="ECO:0007669"/>
    <property type="project" value="TreeGrafter"/>
</dbReference>
<feature type="compositionally biased region" description="Polar residues" evidence="1">
    <location>
        <begin position="141"/>
        <end position="171"/>
    </location>
</feature>
<feature type="region of interest" description="Disordered" evidence="1">
    <location>
        <begin position="86"/>
        <end position="207"/>
    </location>
</feature>
<evidence type="ECO:0000256" key="1">
    <source>
        <dbReference type="SAM" id="MobiDB-lite"/>
    </source>
</evidence>
<feature type="compositionally biased region" description="Basic and acidic residues" evidence="1">
    <location>
        <begin position="192"/>
        <end position="207"/>
    </location>
</feature>
<organism evidence="3 4">
    <name type="scientific">Apophysomyces ossiformis</name>
    <dbReference type="NCBI Taxonomy" id="679940"/>
    <lineage>
        <taxon>Eukaryota</taxon>
        <taxon>Fungi</taxon>
        <taxon>Fungi incertae sedis</taxon>
        <taxon>Mucoromycota</taxon>
        <taxon>Mucoromycotina</taxon>
        <taxon>Mucoromycetes</taxon>
        <taxon>Mucorales</taxon>
        <taxon>Mucorineae</taxon>
        <taxon>Mucoraceae</taxon>
        <taxon>Apophysomyces</taxon>
    </lineage>
</organism>
<feature type="region of interest" description="Disordered" evidence="1">
    <location>
        <begin position="278"/>
        <end position="303"/>
    </location>
</feature>
<evidence type="ECO:0000313" key="4">
    <source>
        <dbReference type="Proteomes" id="UP000605846"/>
    </source>
</evidence>
<feature type="domain" description="PSP1 C-terminal" evidence="2">
    <location>
        <begin position="397"/>
        <end position="482"/>
    </location>
</feature>
<dbReference type="InterPro" id="IPR047767">
    <property type="entry name" value="PSP1-like"/>
</dbReference>
<dbReference type="PANTHER" id="PTHR43830:SF3">
    <property type="entry name" value="PROTEIN PSP1"/>
    <property type="match status" value="1"/>
</dbReference>
<evidence type="ECO:0000259" key="2">
    <source>
        <dbReference type="PROSITE" id="PS51411"/>
    </source>
</evidence>
<name>A0A8H7EPN3_9FUNG</name>
<feature type="compositionally biased region" description="Acidic residues" evidence="1">
    <location>
        <begin position="96"/>
        <end position="106"/>
    </location>
</feature>
<dbReference type="Pfam" id="PF04468">
    <property type="entry name" value="PSP1"/>
    <property type="match status" value="1"/>
</dbReference>
<dbReference type="NCBIfam" id="NF041131">
    <property type="entry name" value="RicT_YaaT_fam"/>
    <property type="match status" value="1"/>
</dbReference>
<protein>
    <recommendedName>
        <fullName evidence="2">PSP1 C-terminal domain-containing protein</fullName>
    </recommendedName>
</protein>
<keyword evidence="4" id="KW-1185">Reference proteome</keyword>
<dbReference type="OrthoDB" id="243127at2759"/>
<dbReference type="Proteomes" id="UP000605846">
    <property type="component" value="Unassembled WGS sequence"/>
</dbReference>
<dbReference type="EMBL" id="JABAYA010000058">
    <property type="protein sequence ID" value="KAF7727361.1"/>
    <property type="molecule type" value="Genomic_DNA"/>
</dbReference>
<evidence type="ECO:0000313" key="3">
    <source>
        <dbReference type="EMBL" id="KAF7727361.1"/>
    </source>
</evidence>
<feature type="region of interest" description="Disordered" evidence="1">
    <location>
        <begin position="1"/>
        <end position="53"/>
    </location>
</feature>
<dbReference type="InterPro" id="IPR007557">
    <property type="entry name" value="PSP1_C"/>
</dbReference>
<dbReference type="PROSITE" id="PS51411">
    <property type="entry name" value="PSP1_C"/>
    <property type="match status" value="1"/>
</dbReference>
<comment type="caution">
    <text evidence="3">The sequence shown here is derived from an EMBL/GenBank/DDBJ whole genome shotgun (WGS) entry which is preliminary data.</text>
</comment>
<dbReference type="AlphaFoldDB" id="A0A8H7EPN3"/>
<accession>A0A8H7EPN3</accession>
<proteinExistence type="predicted"/>
<gene>
    <name evidence="3" type="ORF">EC973_007604</name>
</gene>